<evidence type="ECO:0000256" key="1">
    <source>
        <dbReference type="ARBA" id="ARBA00022676"/>
    </source>
</evidence>
<dbReference type="EMBL" id="JARVCO010000012">
    <property type="protein sequence ID" value="MDZ8120168.1"/>
    <property type="molecule type" value="Genomic_DNA"/>
</dbReference>
<dbReference type="Gene3D" id="3.40.50.2000">
    <property type="entry name" value="Glycogen Phosphorylase B"/>
    <property type="match status" value="2"/>
</dbReference>
<dbReference type="InterPro" id="IPR051199">
    <property type="entry name" value="LPS_LOS_Heptosyltrfase"/>
</dbReference>
<dbReference type="SUPFAM" id="SSF53756">
    <property type="entry name" value="UDP-Glycosyltransferase/glycogen phosphorylase"/>
    <property type="match status" value="1"/>
</dbReference>
<dbReference type="InterPro" id="IPR002201">
    <property type="entry name" value="Glyco_trans_9"/>
</dbReference>
<accession>A0ABU5N187</accession>
<organism evidence="3 4">
    <name type="scientific">Pontiella agarivorans</name>
    <dbReference type="NCBI Taxonomy" id="3038953"/>
    <lineage>
        <taxon>Bacteria</taxon>
        <taxon>Pseudomonadati</taxon>
        <taxon>Kiritimatiellota</taxon>
        <taxon>Kiritimatiellia</taxon>
        <taxon>Kiritimatiellales</taxon>
        <taxon>Pontiellaceae</taxon>
        <taxon>Pontiella</taxon>
    </lineage>
</organism>
<reference evidence="3 4" key="1">
    <citation type="journal article" date="2024" name="Appl. Environ. Microbiol.">
        <title>Pontiella agarivorans sp. nov., a novel marine anaerobic bacterium capable of degrading macroalgal polysaccharides and fixing nitrogen.</title>
        <authorList>
            <person name="Liu N."/>
            <person name="Kivenson V."/>
            <person name="Peng X."/>
            <person name="Cui Z."/>
            <person name="Lankiewicz T.S."/>
            <person name="Gosselin K.M."/>
            <person name="English C.J."/>
            <person name="Blair E.M."/>
            <person name="O'Malley M.A."/>
            <person name="Valentine D.L."/>
        </authorList>
    </citation>
    <scope>NUCLEOTIDE SEQUENCE [LARGE SCALE GENOMIC DNA]</scope>
    <source>
        <strain evidence="3 4">NLcol2</strain>
    </source>
</reference>
<evidence type="ECO:0000313" key="3">
    <source>
        <dbReference type="EMBL" id="MDZ8120168.1"/>
    </source>
</evidence>
<proteinExistence type="predicted"/>
<dbReference type="CDD" id="cd03789">
    <property type="entry name" value="GT9_LPS_heptosyltransferase"/>
    <property type="match status" value="1"/>
</dbReference>
<dbReference type="RefSeq" id="WP_322609943.1">
    <property type="nucleotide sequence ID" value="NZ_JARVCO010000012.1"/>
</dbReference>
<name>A0ABU5N187_9BACT</name>
<keyword evidence="1" id="KW-0328">Glycosyltransferase</keyword>
<gene>
    <name evidence="3" type="ORF">P9H32_16170</name>
</gene>
<dbReference type="PANTHER" id="PTHR30160">
    <property type="entry name" value="TETRAACYLDISACCHARIDE 4'-KINASE-RELATED"/>
    <property type="match status" value="1"/>
</dbReference>
<keyword evidence="4" id="KW-1185">Reference proteome</keyword>
<dbReference type="Proteomes" id="UP001290861">
    <property type="component" value="Unassembled WGS sequence"/>
</dbReference>
<protein>
    <submittedName>
        <fullName evidence="3">Glycosyltransferase family 9 protein</fullName>
    </submittedName>
</protein>
<evidence type="ECO:0000313" key="4">
    <source>
        <dbReference type="Proteomes" id="UP001290861"/>
    </source>
</evidence>
<sequence length="326" mass="36965">MKKRANILIIRLRSIGDIVLTLPAVHAVREHYPDARITYLTRSSNSALLEGFKEVDEILTLDQKAITDPLRALPELFRLIYRLRAGRFSLVVDLQGYGETAWFSWLTGAPKRWGSIYSRGRKWAYTQSIPRNTNLHPIERDLLLLRTCGIRMSEPENQFSIPEDAINQAKALFEKTQLDPEKPSLYIQPFTSNERKNWPFMNYIAVAEYWRDQGIQVLFGGGPNDAPNLELARERGFPAFSNTPLLVSAGLMHLSSLIIGGDTGMIHLAMAQNKRVLMLINGCSPGQANLYQHNEWVIQANDPESFKQLPVETVNVKCRELIFSAA</sequence>
<evidence type="ECO:0000256" key="2">
    <source>
        <dbReference type="ARBA" id="ARBA00022679"/>
    </source>
</evidence>
<dbReference type="Pfam" id="PF01075">
    <property type="entry name" value="Glyco_transf_9"/>
    <property type="match status" value="1"/>
</dbReference>
<comment type="caution">
    <text evidence="3">The sequence shown here is derived from an EMBL/GenBank/DDBJ whole genome shotgun (WGS) entry which is preliminary data.</text>
</comment>
<keyword evidence="2" id="KW-0808">Transferase</keyword>